<dbReference type="InterPro" id="IPR001810">
    <property type="entry name" value="F-box_dom"/>
</dbReference>
<keyword evidence="4" id="KW-1185">Reference proteome</keyword>
<dbReference type="AlphaFoldDB" id="A0A8J5GBK4"/>
<sequence>MTRLSTPEMSATAIRSRDLLYRYEHKFRSLGRLQARDAVASAQLTAIALIPLSHLKLTMIFRDDLDLYLTSEERSRHKSVEREEGGGAREEARGGMGGATVGKRYEELGLAEAFSRPHDYSAACHELALILRLAYAHLPKNLQSVVFQDTLSAFRLLPEVQTGYGISSANVLLQAAEAALPKQKKAIAVSEFKHAAVAYKRRSKSQQDEGSINLPHDVLVHIFSFLDVRSLVSVSLVCWPWNAAATDNGLWHKLYSNLFDCDNMVSVEEKDNKLVHENEDGLTGTNPVISVNWLKAFRRRCKDGLSWKLLPARVICGPCQSMIWLSSISCRSEHKCLKDGNQKLNLRPMSPNKVVDYLLGNIELEASSDSDDSDPEDLSQLRKLWAYPRFAGSN</sequence>
<dbReference type="InterPro" id="IPR036047">
    <property type="entry name" value="F-box-like_dom_sf"/>
</dbReference>
<evidence type="ECO:0000259" key="2">
    <source>
        <dbReference type="PROSITE" id="PS50181"/>
    </source>
</evidence>
<protein>
    <recommendedName>
        <fullName evidence="2">F-box domain-containing protein</fullName>
    </recommendedName>
</protein>
<feature type="domain" description="F-box" evidence="2">
    <location>
        <begin position="208"/>
        <end position="254"/>
    </location>
</feature>
<evidence type="ECO:0000313" key="4">
    <source>
        <dbReference type="Proteomes" id="UP000734854"/>
    </source>
</evidence>
<dbReference type="Gene3D" id="1.20.1280.50">
    <property type="match status" value="1"/>
</dbReference>
<name>A0A8J5GBK4_ZINOF</name>
<gene>
    <name evidence="3" type="ORF">ZIOFF_036440</name>
</gene>
<reference evidence="3 4" key="1">
    <citation type="submission" date="2020-08" db="EMBL/GenBank/DDBJ databases">
        <title>Plant Genome Project.</title>
        <authorList>
            <person name="Zhang R.-G."/>
        </authorList>
    </citation>
    <scope>NUCLEOTIDE SEQUENCE [LARGE SCALE GENOMIC DNA]</scope>
    <source>
        <tissue evidence="3">Rhizome</tissue>
    </source>
</reference>
<feature type="compositionally biased region" description="Basic and acidic residues" evidence="1">
    <location>
        <begin position="76"/>
        <end position="93"/>
    </location>
</feature>
<dbReference type="EMBL" id="JACMSC010000010">
    <property type="protein sequence ID" value="KAG6504111.1"/>
    <property type="molecule type" value="Genomic_DNA"/>
</dbReference>
<dbReference type="InterPro" id="IPR057039">
    <property type="entry name" value="At5g52880_ARM"/>
</dbReference>
<dbReference type="Pfam" id="PF12937">
    <property type="entry name" value="F-box-like"/>
    <property type="match status" value="1"/>
</dbReference>
<evidence type="ECO:0000256" key="1">
    <source>
        <dbReference type="SAM" id="MobiDB-lite"/>
    </source>
</evidence>
<proteinExistence type="predicted"/>
<evidence type="ECO:0000313" key="3">
    <source>
        <dbReference type="EMBL" id="KAG6504111.1"/>
    </source>
</evidence>
<accession>A0A8J5GBK4</accession>
<dbReference type="SUPFAM" id="SSF81383">
    <property type="entry name" value="F-box domain"/>
    <property type="match status" value="1"/>
</dbReference>
<organism evidence="3 4">
    <name type="scientific">Zingiber officinale</name>
    <name type="common">Ginger</name>
    <name type="synonym">Amomum zingiber</name>
    <dbReference type="NCBI Taxonomy" id="94328"/>
    <lineage>
        <taxon>Eukaryota</taxon>
        <taxon>Viridiplantae</taxon>
        <taxon>Streptophyta</taxon>
        <taxon>Embryophyta</taxon>
        <taxon>Tracheophyta</taxon>
        <taxon>Spermatophyta</taxon>
        <taxon>Magnoliopsida</taxon>
        <taxon>Liliopsida</taxon>
        <taxon>Zingiberales</taxon>
        <taxon>Zingiberaceae</taxon>
        <taxon>Zingiber</taxon>
    </lineage>
</organism>
<dbReference type="PROSITE" id="PS50181">
    <property type="entry name" value="FBOX"/>
    <property type="match status" value="1"/>
</dbReference>
<dbReference type="PANTHER" id="PTHR47744">
    <property type="entry name" value="OS05G0526300 PROTEIN"/>
    <property type="match status" value="1"/>
</dbReference>
<dbReference type="SMART" id="SM00256">
    <property type="entry name" value="FBOX"/>
    <property type="match status" value="1"/>
</dbReference>
<dbReference type="Proteomes" id="UP000734854">
    <property type="component" value="Unassembled WGS sequence"/>
</dbReference>
<dbReference type="PANTHER" id="PTHR47744:SF1">
    <property type="entry name" value="OS05G0526300 PROTEIN"/>
    <property type="match status" value="1"/>
</dbReference>
<dbReference type="Pfam" id="PF24104">
    <property type="entry name" value="At5g52880_ARM"/>
    <property type="match status" value="1"/>
</dbReference>
<comment type="caution">
    <text evidence="3">The sequence shown here is derived from an EMBL/GenBank/DDBJ whole genome shotgun (WGS) entry which is preliminary data.</text>
</comment>
<feature type="region of interest" description="Disordered" evidence="1">
    <location>
        <begin position="76"/>
        <end position="97"/>
    </location>
</feature>